<gene>
    <name evidence="1" type="primary">tnpB</name>
    <name evidence="1" type="ORF">J4G43_51545</name>
</gene>
<sequence>MLWDGTGLVLVYKRLGRDGRFEWPQISDGVMHLTRVQFEALFDHPC</sequence>
<proteinExistence type="predicted"/>
<dbReference type="PANTHER" id="PTHR36455:SF1">
    <property type="entry name" value="BLR8292 PROTEIN"/>
    <property type="match status" value="1"/>
</dbReference>
<evidence type="ECO:0000313" key="1">
    <source>
        <dbReference type="EMBL" id="MBO1868913.1"/>
    </source>
</evidence>
<reference evidence="1" key="1">
    <citation type="submission" date="2021-03" db="EMBL/GenBank/DDBJ databases">
        <title>Whole Genome Sequence of Bradyrhizobium sp. Strain 144S4.</title>
        <authorList>
            <person name="Bromfield E.S.P."/>
            <person name="Cloutier S."/>
        </authorList>
    </citation>
    <scope>NUCLEOTIDE SEQUENCE [LARGE SCALE GENOMIC DNA]</scope>
    <source>
        <strain evidence="1">144S4</strain>
    </source>
</reference>
<name>A0A939S9V4_9BRAD</name>
<dbReference type="AlphaFoldDB" id="A0A939S9V4"/>
<dbReference type="PANTHER" id="PTHR36455">
    <property type="match status" value="1"/>
</dbReference>
<dbReference type="Pfam" id="PF05717">
    <property type="entry name" value="TnpB_IS66"/>
    <property type="match status" value="1"/>
</dbReference>
<dbReference type="EMBL" id="JAGEMI010000002">
    <property type="protein sequence ID" value="MBO1868913.1"/>
    <property type="molecule type" value="Genomic_DNA"/>
</dbReference>
<organism evidence="1">
    <name type="scientific">Bradyrhizobium barranii subsp. barranii</name>
    <dbReference type="NCBI Taxonomy" id="2823807"/>
    <lineage>
        <taxon>Bacteria</taxon>
        <taxon>Pseudomonadati</taxon>
        <taxon>Pseudomonadota</taxon>
        <taxon>Alphaproteobacteria</taxon>
        <taxon>Hyphomicrobiales</taxon>
        <taxon>Nitrobacteraceae</taxon>
        <taxon>Bradyrhizobium</taxon>
        <taxon>Bradyrhizobium barranii</taxon>
    </lineage>
</organism>
<dbReference type="InterPro" id="IPR008878">
    <property type="entry name" value="Transposase_IS66_Orf2"/>
</dbReference>
<protein>
    <submittedName>
        <fullName evidence="1">IS66 family insertion sequence element accessory protein TnpB</fullName>
    </submittedName>
</protein>
<accession>A0A939S9V4</accession>
<comment type="caution">
    <text evidence="1">The sequence shown here is derived from an EMBL/GenBank/DDBJ whole genome shotgun (WGS) entry which is preliminary data.</text>
</comment>